<dbReference type="AlphaFoldDB" id="A0ABD3C8P9"/>
<comment type="caution">
    <text evidence="2">The sequence shown here is derived from an EMBL/GenBank/DDBJ whole genome shotgun (WGS) entry which is preliminary data.</text>
</comment>
<proteinExistence type="predicted"/>
<feature type="compositionally biased region" description="Basic residues" evidence="1">
    <location>
        <begin position="1"/>
        <end position="10"/>
    </location>
</feature>
<dbReference type="Proteomes" id="UP001632038">
    <property type="component" value="Unassembled WGS sequence"/>
</dbReference>
<name>A0ABD3C8P9_9LAMI</name>
<evidence type="ECO:0000313" key="3">
    <source>
        <dbReference type="Proteomes" id="UP001632038"/>
    </source>
</evidence>
<organism evidence="2 3">
    <name type="scientific">Castilleja foliolosa</name>
    <dbReference type="NCBI Taxonomy" id="1961234"/>
    <lineage>
        <taxon>Eukaryota</taxon>
        <taxon>Viridiplantae</taxon>
        <taxon>Streptophyta</taxon>
        <taxon>Embryophyta</taxon>
        <taxon>Tracheophyta</taxon>
        <taxon>Spermatophyta</taxon>
        <taxon>Magnoliopsida</taxon>
        <taxon>eudicotyledons</taxon>
        <taxon>Gunneridae</taxon>
        <taxon>Pentapetalae</taxon>
        <taxon>asterids</taxon>
        <taxon>lamiids</taxon>
        <taxon>Lamiales</taxon>
        <taxon>Orobanchaceae</taxon>
        <taxon>Pedicularideae</taxon>
        <taxon>Castillejinae</taxon>
        <taxon>Castilleja</taxon>
    </lineage>
</organism>
<sequence>MTKQYKRTKKAKGDDKSTTCPSDKPAEDSGNFIGKQVHEPSKTPAEDPGTENEVSNTSKKNVEGTEKIIPAQSNKHLDGGEKSGPVSVKKSTKAVGNLVSGQPSKASDKMSKTKQRTVAMRISEARNN</sequence>
<reference evidence="3" key="1">
    <citation type="journal article" date="2024" name="IScience">
        <title>Strigolactones Initiate the Formation of Haustorium-like Structures in Castilleja.</title>
        <authorList>
            <person name="Buerger M."/>
            <person name="Peterson D."/>
            <person name="Chory J."/>
        </authorList>
    </citation>
    <scope>NUCLEOTIDE SEQUENCE [LARGE SCALE GENOMIC DNA]</scope>
</reference>
<dbReference type="EMBL" id="JAVIJP010000052">
    <property type="protein sequence ID" value="KAL3625127.1"/>
    <property type="molecule type" value="Genomic_DNA"/>
</dbReference>
<gene>
    <name evidence="2" type="ORF">CASFOL_030581</name>
</gene>
<keyword evidence="3" id="KW-1185">Reference proteome</keyword>
<feature type="compositionally biased region" description="Basic and acidic residues" evidence="1">
    <location>
        <begin position="36"/>
        <end position="45"/>
    </location>
</feature>
<protein>
    <submittedName>
        <fullName evidence="2">Uncharacterized protein</fullName>
    </submittedName>
</protein>
<evidence type="ECO:0000313" key="2">
    <source>
        <dbReference type="EMBL" id="KAL3625127.1"/>
    </source>
</evidence>
<feature type="region of interest" description="Disordered" evidence="1">
    <location>
        <begin position="1"/>
        <end position="128"/>
    </location>
</feature>
<evidence type="ECO:0000256" key="1">
    <source>
        <dbReference type="SAM" id="MobiDB-lite"/>
    </source>
</evidence>
<accession>A0ABD3C8P9</accession>